<accession>A0A0F9N1N6</accession>
<comment type="caution">
    <text evidence="1">The sequence shown here is derived from an EMBL/GenBank/DDBJ whole genome shotgun (WGS) entry which is preliminary data.</text>
</comment>
<protein>
    <submittedName>
        <fullName evidence="1">Uncharacterized protein</fullName>
    </submittedName>
</protein>
<name>A0A0F9N1N6_9ZZZZ</name>
<reference evidence="1" key="1">
    <citation type="journal article" date="2015" name="Nature">
        <title>Complex archaea that bridge the gap between prokaryotes and eukaryotes.</title>
        <authorList>
            <person name="Spang A."/>
            <person name="Saw J.H."/>
            <person name="Jorgensen S.L."/>
            <person name="Zaremba-Niedzwiedzka K."/>
            <person name="Martijn J."/>
            <person name="Lind A.E."/>
            <person name="van Eijk R."/>
            <person name="Schleper C."/>
            <person name="Guy L."/>
            <person name="Ettema T.J."/>
        </authorList>
    </citation>
    <scope>NUCLEOTIDE SEQUENCE</scope>
</reference>
<sequence>MTRDELLREMDKIGVNKWINDPANEKYLPAWAKRGYPERMRAQLRPYKCFDHFFSGNLLAIKGVSSEQNQP</sequence>
<gene>
    <name evidence="1" type="ORF">LCGC14_1022160</name>
</gene>
<dbReference type="AlphaFoldDB" id="A0A0F9N1N6"/>
<proteinExistence type="predicted"/>
<dbReference type="EMBL" id="LAZR01004092">
    <property type="protein sequence ID" value="KKN11869.1"/>
    <property type="molecule type" value="Genomic_DNA"/>
</dbReference>
<organism evidence="1">
    <name type="scientific">marine sediment metagenome</name>
    <dbReference type="NCBI Taxonomy" id="412755"/>
    <lineage>
        <taxon>unclassified sequences</taxon>
        <taxon>metagenomes</taxon>
        <taxon>ecological metagenomes</taxon>
    </lineage>
</organism>
<evidence type="ECO:0000313" key="1">
    <source>
        <dbReference type="EMBL" id="KKN11869.1"/>
    </source>
</evidence>